<sequence length="1655" mass="162318">MPPAPAEASVDVEAAVAELHGRLEALKAMKAELLKQTAAALRCCAEEQAPGQQRGAARKGRERAAPQQGGAGARETETDGEAAAEDGPAAANLQQWEPPSDAEFGRLWVAWRAAQQPSRPDAQQQQEPPPPAEPLLDARALAAYKQAAAATAQSRQLPASALAAHGVAMRSHAHAMRGEEEYELLDAALNNANPCWAAAGSAQPAGAAQQLLQQRLSAALLACRREGAVAVGRPALLPLPFEEDGGGDGGGDGDDEMAEAEDLQLPSYLRAAGVGRYTPAAAAMAAHAEPVGRAVGAPAPGPPSPPGSNAAAASVAAAAASISAWHALGERLGVEGTSAAGGAQGESAADTCAAPSAVALRELLGCGGGDDDGGWLLDLAEEEEIAAPAAVHAAAKVCAVGGNSGAAGVGAISGAGCTDDDDDGSASSGGEDEGGELYACLAGGVRRKSRVQAAAGSSVLPPAQPPCGAAQPLPLEVVEATAPQGPFSPDCNAGATGPFDQAVPDTPPAHATPVAALVPASEGAPAPGPAPAPVPPAAAAPVRRPQLQPRRAQRYQALAAAGPAAAEAAMVAVGTAEGLNQGGQGQGVLQAAGRVGSAAAGEEEAIGGGSGSGPGSQGRTGAPPPTRPLPQRQQPLPLLGGGRPAGAVVPQLAARRRGAPAGPALHRPGATGGAAASGQCAPPRVPVAEDEEAISGSESAGDGSGGGERVLRAVLQPASQRREQAADAGAPLPSSDADGRGFDDCCGREDGGGVGSGDGRGRGGGGGQGNADASGDEFEAAPPPRRRGRGGAPAPASAPQQPASAAAAEAARTFAPDFFEASLSRVRHAAALAATSKPAWKPCARAEAVLRPSHQLPCQPLPQMFPPGSGPLRLVSQLLGAAAPAFVSEVQQQHLAATGSGRPGGPQHGHPAAPWQQQAGGLRQQPPAPWQHQPAAWQPQQPTAWQHQRQPMGAGWQQQQHQAAGWQQQQQQQHQHQQQPMPGMGEPEGDDLCDVDWEALDAIEQAYAERGTDGLRPAQQPPAAAQLPQQHAPAQARAWPSAPVSVGELLRGSGGGGTHRVPLARPAGLPAPPPALQQHARPPAGAGWEAAVWDGGCWEDGGGSPGRDAGGAGGGTPAVDGGCAGSQGEGSLDSGLYSTLLLDCDDDGKSALFGAHAGASSAGRKPAGSGGRRNQRQQPPSPGAGAQQPQSPGGDRGGAEGGASRMDLDFGPCDGDGTIAIGGSGGGSLGLLPPRHMPAAVRPAAPAAGRQAAGDEGAAATAAAAALLRQLEAWAEGARAPEAASSPTNGGRRRRADGKGGPVALGGVGLFAGQEWEGLASLAVTSLEDEEEQDGGGGSAGEAHDGQAPPSPRLRAPAKRAASPTAGGGGLPAAKLPRAGGACCDGDSGGIGPLDKRLAAALLQLGEIGCDLLLEDAADDDLARSMEVEGAEGGGACRGADGTDLQQHGAQPGASAGVRPGTEDGSAAAAEAASDAPKAARARREALARRFIEQALREGARRGRGGGLSELRTLIEALSRRLGGAARDAGAGGGTAGRAAGGGGAARRVALRELLAAAARGGGGDAAGAAAAQGAVGAAGAPAAPAVAAPPPPQRVFVALLHLATQSNQAAAAAAATGGAAAAAGQLGPIALAVAGGGGGTAADGQGSVEVVVLS</sequence>
<feature type="compositionally biased region" description="Gly residues" evidence="1">
    <location>
        <begin position="1220"/>
        <end position="1229"/>
    </location>
</feature>
<accession>A0A2V0P3Z7</accession>
<gene>
    <name evidence="2" type="ORF">Rsub_06693</name>
</gene>
<protein>
    <submittedName>
        <fullName evidence="2">Uncharacterized protein</fullName>
    </submittedName>
</protein>
<reference evidence="2 3" key="1">
    <citation type="journal article" date="2018" name="Sci. Rep.">
        <title>Raphidocelis subcapitata (=Pseudokirchneriella subcapitata) provides an insight into genome evolution and environmental adaptations in the Sphaeropleales.</title>
        <authorList>
            <person name="Suzuki S."/>
            <person name="Yamaguchi H."/>
            <person name="Nakajima N."/>
            <person name="Kawachi M."/>
        </authorList>
    </citation>
    <scope>NUCLEOTIDE SEQUENCE [LARGE SCALE GENOMIC DNA]</scope>
    <source>
        <strain evidence="2 3">NIES-35</strain>
    </source>
</reference>
<feature type="region of interest" description="Disordered" evidence="1">
    <location>
        <begin position="1013"/>
        <end position="1032"/>
    </location>
</feature>
<feature type="region of interest" description="Disordered" evidence="1">
    <location>
        <begin position="893"/>
        <end position="992"/>
    </location>
</feature>
<feature type="region of interest" description="Disordered" evidence="1">
    <location>
        <begin position="47"/>
        <end position="98"/>
    </location>
</feature>
<proteinExistence type="predicted"/>
<feature type="compositionally biased region" description="Low complexity" evidence="1">
    <location>
        <begin position="792"/>
        <end position="805"/>
    </location>
</feature>
<feature type="region of interest" description="Disordered" evidence="1">
    <location>
        <begin position="520"/>
        <end position="548"/>
    </location>
</feature>
<name>A0A2V0P3Z7_9CHLO</name>
<feature type="region of interest" description="Disordered" evidence="1">
    <location>
        <begin position="1276"/>
        <end position="1301"/>
    </location>
</feature>
<dbReference type="EMBL" id="BDRX01000053">
    <property type="protein sequence ID" value="GBF94578.1"/>
    <property type="molecule type" value="Genomic_DNA"/>
</dbReference>
<dbReference type="InParanoid" id="A0A2V0P3Z7"/>
<feature type="region of interest" description="Disordered" evidence="1">
    <location>
        <begin position="1432"/>
        <end position="1480"/>
    </location>
</feature>
<feature type="compositionally biased region" description="Low complexity" evidence="1">
    <location>
        <begin position="539"/>
        <end position="548"/>
    </location>
</feature>
<feature type="compositionally biased region" description="Gly residues" evidence="1">
    <location>
        <begin position="1098"/>
        <end position="1128"/>
    </location>
</feature>
<organism evidence="2 3">
    <name type="scientific">Raphidocelis subcapitata</name>
    <dbReference type="NCBI Taxonomy" id="307507"/>
    <lineage>
        <taxon>Eukaryota</taxon>
        <taxon>Viridiplantae</taxon>
        <taxon>Chlorophyta</taxon>
        <taxon>core chlorophytes</taxon>
        <taxon>Chlorophyceae</taxon>
        <taxon>CS clade</taxon>
        <taxon>Sphaeropleales</taxon>
        <taxon>Selenastraceae</taxon>
        <taxon>Raphidocelis</taxon>
    </lineage>
</organism>
<feature type="region of interest" description="Disordered" evidence="1">
    <location>
        <begin position="1157"/>
        <end position="1262"/>
    </location>
</feature>
<feature type="compositionally biased region" description="Low complexity" evidence="1">
    <location>
        <begin position="930"/>
        <end position="985"/>
    </location>
</feature>
<feature type="compositionally biased region" description="Low complexity" evidence="1">
    <location>
        <begin position="1183"/>
        <end position="1193"/>
    </location>
</feature>
<feature type="compositionally biased region" description="Low complexity" evidence="1">
    <location>
        <begin position="659"/>
        <end position="669"/>
    </location>
</feature>
<feature type="region of interest" description="Disordered" evidence="1">
    <location>
        <begin position="114"/>
        <end position="133"/>
    </location>
</feature>
<feature type="region of interest" description="Disordered" evidence="1">
    <location>
        <begin position="599"/>
        <end position="805"/>
    </location>
</feature>
<feature type="compositionally biased region" description="Gly residues" evidence="1">
    <location>
        <begin position="606"/>
        <end position="618"/>
    </location>
</feature>
<dbReference type="Proteomes" id="UP000247498">
    <property type="component" value="Unassembled WGS sequence"/>
</dbReference>
<evidence type="ECO:0000313" key="2">
    <source>
        <dbReference type="EMBL" id="GBF94578.1"/>
    </source>
</evidence>
<feature type="compositionally biased region" description="Low complexity" evidence="1">
    <location>
        <begin position="1230"/>
        <end position="1262"/>
    </location>
</feature>
<comment type="caution">
    <text evidence="2">The sequence shown here is derived from an EMBL/GenBank/DDBJ whole genome shotgun (WGS) entry which is preliminary data.</text>
</comment>
<feature type="compositionally biased region" description="Pro residues" evidence="1">
    <location>
        <begin position="526"/>
        <end position="538"/>
    </location>
</feature>
<feature type="compositionally biased region" description="Low complexity" evidence="1">
    <location>
        <begin position="1017"/>
        <end position="1032"/>
    </location>
</feature>
<feature type="compositionally biased region" description="Basic and acidic residues" evidence="1">
    <location>
        <begin position="737"/>
        <end position="751"/>
    </location>
</feature>
<feature type="region of interest" description="Disordered" evidence="1">
    <location>
        <begin position="1050"/>
        <end position="1128"/>
    </location>
</feature>
<feature type="compositionally biased region" description="Low complexity" evidence="1">
    <location>
        <begin position="629"/>
        <end position="638"/>
    </location>
</feature>
<feature type="region of interest" description="Disordered" evidence="1">
    <location>
        <begin position="1326"/>
        <end position="1373"/>
    </location>
</feature>
<feature type="compositionally biased region" description="Low complexity" evidence="1">
    <location>
        <begin position="114"/>
        <end position="126"/>
    </location>
</feature>
<feature type="compositionally biased region" description="Gly residues" evidence="1">
    <location>
        <begin position="752"/>
        <end position="769"/>
    </location>
</feature>
<evidence type="ECO:0000256" key="1">
    <source>
        <dbReference type="SAM" id="MobiDB-lite"/>
    </source>
</evidence>
<evidence type="ECO:0000313" key="3">
    <source>
        <dbReference type="Proteomes" id="UP000247498"/>
    </source>
</evidence>
<feature type="compositionally biased region" description="Low complexity" evidence="1">
    <location>
        <begin position="1467"/>
        <end position="1479"/>
    </location>
</feature>
<keyword evidence="3" id="KW-1185">Reference proteome</keyword>